<protein>
    <submittedName>
        <fullName evidence="2">Uncharacterized protein</fullName>
    </submittedName>
</protein>
<name>A0A426YQ73_ENSVE</name>
<feature type="region of interest" description="Disordered" evidence="1">
    <location>
        <begin position="94"/>
        <end position="114"/>
    </location>
</feature>
<dbReference type="EMBL" id="AMZH03010892">
    <property type="protein sequence ID" value="RRT53877.1"/>
    <property type="molecule type" value="Genomic_DNA"/>
</dbReference>
<sequence length="114" mass="12713">MIHTALPLTLVCLEKTTKRGKGRSCSGDSTQYEMQIADLGAMFQVAISTACARRHSQESKLVTQYSLDHYEAVPSSDEGGDRVLLVCSCWSSQKKKKKKKKKKTKNSKTMVLKD</sequence>
<organism evidence="2 3">
    <name type="scientific">Ensete ventricosum</name>
    <name type="common">Abyssinian banana</name>
    <name type="synonym">Musa ensete</name>
    <dbReference type="NCBI Taxonomy" id="4639"/>
    <lineage>
        <taxon>Eukaryota</taxon>
        <taxon>Viridiplantae</taxon>
        <taxon>Streptophyta</taxon>
        <taxon>Embryophyta</taxon>
        <taxon>Tracheophyta</taxon>
        <taxon>Spermatophyta</taxon>
        <taxon>Magnoliopsida</taxon>
        <taxon>Liliopsida</taxon>
        <taxon>Zingiberales</taxon>
        <taxon>Musaceae</taxon>
        <taxon>Ensete</taxon>
    </lineage>
</organism>
<evidence type="ECO:0000313" key="3">
    <source>
        <dbReference type="Proteomes" id="UP000287651"/>
    </source>
</evidence>
<evidence type="ECO:0000256" key="1">
    <source>
        <dbReference type="SAM" id="MobiDB-lite"/>
    </source>
</evidence>
<feature type="compositionally biased region" description="Basic residues" evidence="1">
    <location>
        <begin position="94"/>
        <end position="106"/>
    </location>
</feature>
<evidence type="ECO:0000313" key="2">
    <source>
        <dbReference type="EMBL" id="RRT53877.1"/>
    </source>
</evidence>
<gene>
    <name evidence="2" type="ORF">B296_00039231</name>
</gene>
<proteinExistence type="predicted"/>
<accession>A0A426YQ73</accession>
<reference evidence="2 3" key="1">
    <citation type="journal article" date="2014" name="Agronomy (Basel)">
        <title>A Draft Genome Sequence for Ensete ventricosum, the Drought-Tolerant Tree Against Hunger.</title>
        <authorList>
            <person name="Harrison J."/>
            <person name="Moore K.A."/>
            <person name="Paszkiewicz K."/>
            <person name="Jones T."/>
            <person name="Grant M."/>
            <person name="Ambacheew D."/>
            <person name="Muzemil S."/>
            <person name="Studholme D.J."/>
        </authorList>
    </citation>
    <scope>NUCLEOTIDE SEQUENCE [LARGE SCALE GENOMIC DNA]</scope>
</reference>
<comment type="caution">
    <text evidence="2">The sequence shown here is derived from an EMBL/GenBank/DDBJ whole genome shotgun (WGS) entry which is preliminary data.</text>
</comment>
<dbReference type="Proteomes" id="UP000287651">
    <property type="component" value="Unassembled WGS sequence"/>
</dbReference>
<dbReference type="AlphaFoldDB" id="A0A426YQ73"/>